<dbReference type="SMART" id="SM00343">
    <property type="entry name" value="ZnF_C2HC"/>
    <property type="match status" value="2"/>
</dbReference>
<dbReference type="GO" id="GO:0008270">
    <property type="term" value="F:zinc ion binding"/>
    <property type="evidence" value="ECO:0007669"/>
    <property type="project" value="InterPro"/>
</dbReference>
<dbReference type="EMBL" id="JASPKY010001222">
    <property type="protein sequence ID" value="KAK9675207.1"/>
    <property type="molecule type" value="Genomic_DNA"/>
</dbReference>
<dbReference type="GO" id="GO:0003676">
    <property type="term" value="F:nucleic acid binding"/>
    <property type="evidence" value="ECO:0007669"/>
    <property type="project" value="InterPro"/>
</dbReference>
<evidence type="ECO:0000259" key="1">
    <source>
        <dbReference type="SMART" id="SM00343"/>
    </source>
</evidence>
<proteinExistence type="predicted"/>
<dbReference type="InterPro" id="IPR036875">
    <property type="entry name" value="Znf_CCHC_sf"/>
</dbReference>
<dbReference type="AlphaFoldDB" id="A0AAW1HFS4"/>
<dbReference type="SUPFAM" id="SSF57756">
    <property type="entry name" value="Retrovirus zinc finger-like domains"/>
    <property type="match status" value="1"/>
</dbReference>
<sequence>MYSKLSEIYQKDREEQKCLLLQEFFNFTYEKGSDITTHISKIGRLVFRLKTLKQSIDDSMVISKILSTLPDNYKHFRTAWELIPTEERTLAKLTSKLVTEEMMHKSDGHEESVAFNTSERGCFKCKRHIEKFCELKESGEKKCYRCGKGHFARNCTKKDNWRERRKQNSSCKICKKTNHVEKDCFLETKIKKTEQSLMTRKYLF</sequence>
<protein>
    <recommendedName>
        <fullName evidence="1">CCHC-type domain-containing protein</fullName>
    </recommendedName>
</protein>
<organism evidence="2 3">
    <name type="scientific">Popillia japonica</name>
    <name type="common">Japanese beetle</name>
    <dbReference type="NCBI Taxonomy" id="7064"/>
    <lineage>
        <taxon>Eukaryota</taxon>
        <taxon>Metazoa</taxon>
        <taxon>Ecdysozoa</taxon>
        <taxon>Arthropoda</taxon>
        <taxon>Hexapoda</taxon>
        <taxon>Insecta</taxon>
        <taxon>Pterygota</taxon>
        <taxon>Neoptera</taxon>
        <taxon>Endopterygota</taxon>
        <taxon>Coleoptera</taxon>
        <taxon>Polyphaga</taxon>
        <taxon>Scarabaeiformia</taxon>
        <taxon>Scarabaeidae</taxon>
        <taxon>Rutelinae</taxon>
        <taxon>Popillia</taxon>
    </lineage>
</organism>
<dbReference type="Proteomes" id="UP001458880">
    <property type="component" value="Unassembled WGS sequence"/>
</dbReference>
<dbReference type="Pfam" id="PF14223">
    <property type="entry name" value="Retrotran_gag_2"/>
    <property type="match status" value="1"/>
</dbReference>
<accession>A0AAW1HFS4</accession>
<feature type="domain" description="CCHC-type" evidence="1">
    <location>
        <begin position="142"/>
        <end position="157"/>
    </location>
</feature>
<dbReference type="InterPro" id="IPR001878">
    <property type="entry name" value="Znf_CCHC"/>
</dbReference>
<feature type="domain" description="CCHC-type" evidence="1">
    <location>
        <begin position="170"/>
        <end position="186"/>
    </location>
</feature>
<name>A0AAW1HFS4_POPJA</name>
<reference evidence="2 3" key="1">
    <citation type="journal article" date="2024" name="BMC Genomics">
        <title>De novo assembly and annotation of Popillia japonica's genome with initial clues to its potential as an invasive pest.</title>
        <authorList>
            <person name="Cucini C."/>
            <person name="Boschi S."/>
            <person name="Funari R."/>
            <person name="Cardaioli E."/>
            <person name="Iannotti N."/>
            <person name="Marturano G."/>
            <person name="Paoli F."/>
            <person name="Bruttini M."/>
            <person name="Carapelli A."/>
            <person name="Frati F."/>
            <person name="Nardi F."/>
        </authorList>
    </citation>
    <scope>NUCLEOTIDE SEQUENCE [LARGE SCALE GENOMIC DNA]</scope>
    <source>
        <strain evidence="2">DMR45628</strain>
    </source>
</reference>
<gene>
    <name evidence="2" type="ORF">QE152_g40547</name>
</gene>
<evidence type="ECO:0000313" key="2">
    <source>
        <dbReference type="EMBL" id="KAK9675207.1"/>
    </source>
</evidence>
<evidence type="ECO:0000313" key="3">
    <source>
        <dbReference type="Proteomes" id="UP001458880"/>
    </source>
</evidence>
<comment type="caution">
    <text evidence="2">The sequence shown here is derived from an EMBL/GenBank/DDBJ whole genome shotgun (WGS) entry which is preliminary data.</text>
</comment>
<dbReference type="Gene3D" id="4.10.60.10">
    <property type="entry name" value="Zinc finger, CCHC-type"/>
    <property type="match status" value="1"/>
</dbReference>
<keyword evidence="3" id="KW-1185">Reference proteome</keyword>